<dbReference type="Pfam" id="PF04480">
    <property type="entry name" value="DUF559"/>
    <property type="match status" value="1"/>
</dbReference>
<gene>
    <name evidence="2" type="ORF">ENH89_17115</name>
</gene>
<dbReference type="Proteomes" id="UP000885680">
    <property type="component" value="Unassembled WGS sequence"/>
</dbReference>
<evidence type="ECO:0000259" key="1">
    <source>
        <dbReference type="Pfam" id="PF04480"/>
    </source>
</evidence>
<evidence type="ECO:0000313" key="3">
    <source>
        <dbReference type="Proteomes" id="UP000885680"/>
    </source>
</evidence>
<proteinExistence type="predicted"/>
<accession>A0A9C9TI50</accession>
<feature type="domain" description="DUF559" evidence="1">
    <location>
        <begin position="24"/>
        <end position="53"/>
    </location>
</feature>
<sequence length="63" mass="7549">MLIRPSHIGATRSPVERRPELDFVRQGCRVLRLWNDAVRYERDAVLDTIFAVVEERRQLRDDR</sequence>
<evidence type="ECO:0000313" key="2">
    <source>
        <dbReference type="EMBL" id="HEU02012.1"/>
    </source>
</evidence>
<dbReference type="AlphaFoldDB" id="A0A9C9TI50"/>
<name>A0A9C9TI50_9HYPH</name>
<dbReference type="EMBL" id="DRGN01000248">
    <property type="protein sequence ID" value="HEU02012.1"/>
    <property type="molecule type" value="Genomic_DNA"/>
</dbReference>
<protein>
    <submittedName>
        <fullName evidence="2">DUF559 domain-containing protein</fullName>
    </submittedName>
</protein>
<organism evidence="2 3">
    <name type="scientific">Aurantimonas coralicida</name>
    <dbReference type="NCBI Taxonomy" id="182270"/>
    <lineage>
        <taxon>Bacteria</taxon>
        <taxon>Pseudomonadati</taxon>
        <taxon>Pseudomonadota</taxon>
        <taxon>Alphaproteobacteria</taxon>
        <taxon>Hyphomicrobiales</taxon>
        <taxon>Aurantimonadaceae</taxon>
        <taxon>Aurantimonas</taxon>
    </lineage>
</organism>
<comment type="caution">
    <text evidence="2">The sequence shown here is derived from an EMBL/GenBank/DDBJ whole genome shotgun (WGS) entry which is preliminary data.</text>
</comment>
<reference evidence="2" key="1">
    <citation type="journal article" date="2020" name="mSystems">
        <title>Genome- and Community-Level Interaction Insights into Carbon Utilization and Element Cycling Functions of Hydrothermarchaeota in Hydrothermal Sediment.</title>
        <authorList>
            <person name="Zhou Z."/>
            <person name="Liu Y."/>
            <person name="Xu W."/>
            <person name="Pan J."/>
            <person name="Luo Z.H."/>
            <person name="Li M."/>
        </authorList>
    </citation>
    <scope>NUCLEOTIDE SEQUENCE</scope>
    <source>
        <strain evidence="2">HyVt-347</strain>
    </source>
</reference>
<dbReference type="InterPro" id="IPR007569">
    <property type="entry name" value="DUF559"/>
</dbReference>